<evidence type="ECO:0000256" key="4">
    <source>
        <dbReference type="ARBA" id="ARBA00022692"/>
    </source>
</evidence>
<protein>
    <submittedName>
        <fullName evidence="10">SusC/RagA family TonB-linked outer membrane protein</fullName>
    </submittedName>
</protein>
<keyword evidence="6 7" id="KW-0998">Cell outer membrane</keyword>
<evidence type="ECO:0000256" key="8">
    <source>
        <dbReference type="SAM" id="MobiDB-lite"/>
    </source>
</evidence>
<dbReference type="AlphaFoldDB" id="A0A1S9P768"/>
<dbReference type="InterPro" id="IPR012910">
    <property type="entry name" value="Plug_dom"/>
</dbReference>
<dbReference type="PROSITE" id="PS52016">
    <property type="entry name" value="TONB_DEPENDENT_REC_3"/>
    <property type="match status" value="1"/>
</dbReference>
<dbReference type="InterPro" id="IPR037066">
    <property type="entry name" value="Plug_dom_sf"/>
</dbReference>
<evidence type="ECO:0000256" key="5">
    <source>
        <dbReference type="ARBA" id="ARBA00023136"/>
    </source>
</evidence>
<dbReference type="NCBIfam" id="TIGR04057">
    <property type="entry name" value="SusC_RagA_signa"/>
    <property type="match status" value="1"/>
</dbReference>
<comment type="caution">
    <text evidence="10">The sequence shown here is derived from an EMBL/GenBank/DDBJ whole genome shotgun (WGS) entry which is preliminary data.</text>
</comment>
<dbReference type="Gene3D" id="2.170.130.10">
    <property type="entry name" value="TonB-dependent receptor, plug domain"/>
    <property type="match status" value="1"/>
</dbReference>
<feature type="region of interest" description="Disordered" evidence="8">
    <location>
        <begin position="415"/>
        <end position="437"/>
    </location>
</feature>
<dbReference type="SUPFAM" id="SSF56935">
    <property type="entry name" value="Porins"/>
    <property type="match status" value="1"/>
</dbReference>
<dbReference type="RefSeq" id="WP_078351208.1">
    <property type="nucleotide sequence ID" value="NZ_MBTF01000038.1"/>
</dbReference>
<dbReference type="Gene3D" id="2.40.170.20">
    <property type="entry name" value="TonB-dependent receptor, beta-barrel domain"/>
    <property type="match status" value="1"/>
</dbReference>
<dbReference type="NCBIfam" id="TIGR04056">
    <property type="entry name" value="OMP_RagA_SusC"/>
    <property type="match status" value="1"/>
</dbReference>
<dbReference type="InterPro" id="IPR023997">
    <property type="entry name" value="TonB-dep_OMP_SusC/RagA_CS"/>
</dbReference>
<dbReference type="SUPFAM" id="SSF49464">
    <property type="entry name" value="Carboxypeptidase regulatory domain-like"/>
    <property type="match status" value="1"/>
</dbReference>
<dbReference type="OrthoDB" id="9768177at2"/>
<evidence type="ECO:0000313" key="10">
    <source>
        <dbReference type="EMBL" id="OOQ56794.1"/>
    </source>
</evidence>
<dbReference type="Pfam" id="PF07715">
    <property type="entry name" value="Plug"/>
    <property type="match status" value="1"/>
</dbReference>
<keyword evidence="4 7" id="KW-0812">Transmembrane</keyword>
<accession>A0A1S9P768</accession>
<dbReference type="Proteomes" id="UP000189739">
    <property type="component" value="Unassembled WGS sequence"/>
</dbReference>
<dbReference type="Gene3D" id="2.60.40.1120">
    <property type="entry name" value="Carboxypeptidase-like, regulatory domain"/>
    <property type="match status" value="1"/>
</dbReference>
<dbReference type="EMBL" id="MBTF01000038">
    <property type="protein sequence ID" value="OOQ56794.1"/>
    <property type="molecule type" value="Genomic_DNA"/>
</dbReference>
<dbReference type="STRING" id="1792845.BC343_17565"/>
<reference evidence="10 11" key="1">
    <citation type="submission" date="2016-07" db="EMBL/GenBank/DDBJ databases">
        <title>Genomic analysis of zinc-resistant bacterium Mucilaginibacter pedocola TBZ30.</title>
        <authorList>
            <person name="Huang J."/>
            <person name="Tang J."/>
        </authorList>
    </citation>
    <scope>NUCLEOTIDE SEQUENCE [LARGE SCALE GENOMIC DNA]</scope>
    <source>
        <strain evidence="10 11">TBZ30</strain>
    </source>
</reference>
<evidence type="ECO:0000313" key="11">
    <source>
        <dbReference type="Proteomes" id="UP000189739"/>
    </source>
</evidence>
<dbReference type="GO" id="GO:0009279">
    <property type="term" value="C:cell outer membrane"/>
    <property type="evidence" value="ECO:0007669"/>
    <property type="project" value="UniProtKB-SubCell"/>
</dbReference>
<evidence type="ECO:0000256" key="3">
    <source>
        <dbReference type="ARBA" id="ARBA00022452"/>
    </source>
</evidence>
<sequence length="1044" mass="113840">MRIFIPVEKIMALKYALIMLLLAAPLIGLAQTEPPPTINSVLKGRVFDAANRDVLPGATVSIKGTTHGVTTNSEGRFEFVTGQKFPYTLIVKFIGYESQELVVNGSPLEVYLKPSSQILNDVVVVGYGTKTRKDLISAVATIKANDVKNTPVAGFDAQIQGKASGVQINSNTGVPGDGVFVRVRGTTSINASNDPLYIVDGVFMNNTSLQTVNTGGRATSPIADINPSDIENIEVLKDASATAIYGSRGANGVVIVTTKRGNFNARPKVSFNTLQGVAWQPKGDLWQLTTGPEHAEIVNEFYRNSYADAVAAGNTAGQNTYRNVPFRALTDNPTLTPAPRGLPSEQNTYDRLDKIFRNGKLQNYDLSLEGGSKDTKYYIGAGYTKQEADIKPIDFSRASLKVNLDQRVSDKVQVGTSSSISRSLRTQGRAGDGPAGGLFQSALHTPTYLPETNADGTPARYAGFDNLQVLLDNYNVHTTSLRYIGNLYADVEIIKGLKFRSSWSLDYDNYNESEYWNDKTQLGASPTNGLGTSAITQNSAWINEQTLNYHTVFNKKHTLDVVVGNTLQSNIIKLTSAQGTGFPNNAYTDISSASVRTANQTYTKANLSSYFSRISYNYASKYYLEVSGRADGSSKFGANNRWGYFPSVGASWRAKEESFLRDYNTISDLKLRASYGVTGNQAGINNFAAQGLWNGGAGYPDNTTGGDKPGTAPQQLANPNLKWERTAQVNAGFDIGFLNNRLNITFDVYNKQTSNVLLQLPVPYITGYSTYSSNAGKISNKGYEVGINSTNIKTANFSWSSSFNISGNTNKITSLPVPINQYSRDWIRMQQGYSMYSFWLYKQTSVDPQTGNAVFEDVNKDGTITAADRQILGSALPKFYGGLSNNITWGNFDAGVLFTFQQGNKVLNLNRFFGEGGGTRDANRVIFASQLKRWQKPGDVTDVPRLTAYGNNYTLEQNSRFLEDGSFIRLKSLTLGYTLPKSLTQKIDIQSLRVYVVGSNLLLFTKYTGPDPEANVGGGQAVQGIDLGTPPQPHTVQLGVNITL</sequence>
<dbReference type="InterPro" id="IPR008969">
    <property type="entry name" value="CarboxyPept-like_regulatory"/>
</dbReference>
<comment type="subcellular location">
    <subcellularLocation>
        <location evidence="1 7">Cell outer membrane</location>
        <topology evidence="1 7">Multi-pass membrane protein</topology>
    </subcellularLocation>
</comment>
<evidence type="ECO:0000256" key="2">
    <source>
        <dbReference type="ARBA" id="ARBA00022448"/>
    </source>
</evidence>
<keyword evidence="2 7" id="KW-0813">Transport</keyword>
<gene>
    <name evidence="10" type="ORF">BC343_17565</name>
</gene>
<proteinExistence type="inferred from homology"/>
<evidence type="ECO:0000259" key="9">
    <source>
        <dbReference type="Pfam" id="PF07715"/>
    </source>
</evidence>
<dbReference type="InterPro" id="IPR036942">
    <property type="entry name" value="Beta-barrel_TonB_sf"/>
</dbReference>
<feature type="compositionally biased region" description="Polar residues" evidence="8">
    <location>
        <begin position="415"/>
        <end position="426"/>
    </location>
</feature>
<name>A0A1S9P768_9SPHI</name>
<keyword evidence="3 7" id="KW-1134">Transmembrane beta strand</keyword>
<evidence type="ECO:0000256" key="7">
    <source>
        <dbReference type="PROSITE-ProRule" id="PRU01360"/>
    </source>
</evidence>
<dbReference type="InterPro" id="IPR023996">
    <property type="entry name" value="TonB-dep_OMP_SusC/RagA"/>
</dbReference>
<keyword evidence="5 7" id="KW-0472">Membrane</keyword>
<dbReference type="InterPro" id="IPR039426">
    <property type="entry name" value="TonB-dep_rcpt-like"/>
</dbReference>
<evidence type="ECO:0000256" key="6">
    <source>
        <dbReference type="ARBA" id="ARBA00023237"/>
    </source>
</evidence>
<dbReference type="Pfam" id="PF13715">
    <property type="entry name" value="CarbopepD_reg_2"/>
    <property type="match status" value="1"/>
</dbReference>
<organism evidence="10 11">
    <name type="scientific">Mucilaginibacter pedocola</name>
    <dbReference type="NCBI Taxonomy" id="1792845"/>
    <lineage>
        <taxon>Bacteria</taxon>
        <taxon>Pseudomonadati</taxon>
        <taxon>Bacteroidota</taxon>
        <taxon>Sphingobacteriia</taxon>
        <taxon>Sphingobacteriales</taxon>
        <taxon>Sphingobacteriaceae</taxon>
        <taxon>Mucilaginibacter</taxon>
    </lineage>
</organism>
<comment type="similarity">
    <text evidence="7">Belongs to the TonB-dependent receptor family.</text>
</comment>
<evidence type="ECO:0000256" key="1">
    <source>
        <dbReference type="ARBA" id="ARBA00004571"/>
    </source>
</evidence>
<feature type="domain" description="TonB-dependent receptor plug" evidence="9">
    <location>
        <begin position="133"/>
        <end position="253"/>
    </location>
</feature>
<keyword evidence="11" id="KW-1185">Reference proteome</keyword>